<protein>
    <recommendedName>
        <fullName evidence="4">ABC transporter domain-containing protein</fullName>
    </recommendedName>
</protein>
<dbReference type="GO" id="GO:0042626">
    <property type="term" value="F:ATPase-coupled transmembrane transporter activity"/>
    <property type="evidence" value="ECO:0007669"/>
    <property type="project" value="TreeGrafter"/>
</dbReference>
<evidence type="ECO:0000256" key="2">
    <source>
        <dbReference type="ARBA" id="ARBA00022741"/>
    </source>
</evidence>
<dbReference type="GO" id="GO:0043190">
    <property type="term" value="C:ATP-binding cassette (ABC) transporter complex"/>
    <property type="evidence" value="ECO:0007669"/>
    <property type="project" value="TreeGrafter"/>
</dbReference>
<dbReference type="Gene3D" id="3.40.50.300">
    <property type="entry name" value="P-loop containing nucleotide triphosphate hydrolases"/>
    <property type="match status" value="1"/>
</dbReference>
<dbReference type="AlphaFoldDB" id="A0A0U5JCE6"/>
<dbReference type="RefSeq" id="WP_032125373.1">
    <property type="nucleotide sequence ID" value="NZ_LN879502.1"/>
</dbReference>
<dbReference type="InterPro" id="IPR027417">
    <property type="entry name" value="P-loop_NTPase"/>
</dbReference>
<evidence type="ECO:0000256" key="3">
    <source>
        <dbReference type="ARBA" id="ARBA00022840"/>
    </source>
</evidence>
<dbReference type="Proteomes" id="UP000069902">
    <property type="component" value="Chromosome cPNK"/>
</dbReference>
<dbReference type="KEGG" id="pnl:PNK_0881"/>
<gene>
    <name evidence="5" type="ORF">PNK_0881</name>
</gene>
<keyword evidence="1" id="KW-0813">Transport</keyword>
<organism evidence="5 6">
    <name type="scientific">Candidatus Protochlamydia naegleriophila</name>
    <dbReference type="NCBI Taxonomy" id="389348"/>
    <lineage>
        <taxon>Bacteria</taxon>
        <taxon>Pseudomonadati</taxon>
        <taxon>Chlamydiota</taxon>
        <taxon>Chlamydiia</taxon>
        <taxon>Parachlamydiales</taxon>
        <taxon>Parachlamydiaceae</taxon>
        <taxon>Candidatus Protochlamydia</taxon>
    </lineage>
</organism>
<dbReference type="InterPro" id="IPR050095">
    <property type="entry name" value="ECF_ABC_transporter_ATP-bd"/>
</dbReference>
<dbReference type="EMBL" id="LN879502">
    <property type="protein sequence ID" value="CUI16506.1"/>
    <property type="molecule type" value="Genomic_DNA"/>
</dbReference>
<dbReference type="PATRIC" id="fig|389348.3.peg.966"/>
<dbReference type="SMART" id="SM00382">
    <property type="entry name" value="AAA"/>
    <property type="match status" value="1"/>
</dbReference>
<dbReference type="Pfam" id="PF00005">
    <property type="entry name" value="ABC_tran"/>
    <property type="match status" value="1"/>
</dbReference>
<evidence type="ECO:0000313" key="5">
    <source>
        <dbReference type="EMBL" id="CUI16506.1"/>
    </source>
</evidence>
<feature type="domain" description="ABC transporter" evidence="4">
    <location>
        <begin position="8"/>
        <end position="235"/>
    </location>
</feature>
<dbReference type="PROSITE" id="PS50893">
    <property type="entry name" value="ABC_TRANSPORTER_2"/>
    <property type="match status" value="1"/>
</dbReference>
<proteinExistence type="predicted"/>
<sequence length="238" mass="26729">MNANALSISLNRYQFQNSSTPFFENLAFQLERGKLHCLKGKNGSGKSTLFSLLRGNMQGQQCEGSITVHGKVYDLSHPQAFVKINRHLSLVNQRYDAMIADQFSFADNLQFACLANYPSPFKSLKMSKPLPDFLETFKINVDTPAYLLSGGQRQILALSMVLQKQPSILLLDEPTATLDPANARLVFEFLHSLAKNHQLTMLIISHDPELVEEFCDGSHLEVIVGQEGKRMLCQRALR</sequence>
<reference evidence="6" key="1">
    <citation type="submission" date="2015-09" db="EMBL/GenBank/DDBJ databases">
        <authorList>
            <person name="Bertelli C."/>
        </authorList>
    </citation>
    <scope>NUCLEOTIDE SEQUENCE [LARGE SCALE GENOMIC DNA]</scope>
    <source>
        <strain evidence="6">KNic</strain>
    </source>
</reference>
<dbReference type="GO" id="GO:0005524">
    <property type="term" value="F:ATP binding"/>
    <property type="evidence" value="ECO:0007669"/>
    <property type="project" value="UniProtKB-KW"/>
</dbReference>
<dbReference type="PANTHER" id="PTHR43553">
    <property type="entry name" value="HEAVY METAL TRANSPORTER"/>
    <property type="match status" value="1"/>
</dbReference>
<evidence type="ECO:0000313" key="6">
    <source>
        <dbReference type="Proteomes" id="UP000069902"/>
    </source>
</evidence>
<dbReference type="InParanoid" id="A0A0U5JCE6"/>
<keyword evidence="6" id="KW-1185">Reference proteome</keyword>
<evidence type="ECO:0000256" key="1">
    <source>
        <dbReference type="ARBA" id="ARBA00022448"/>
    </source>
</evidence>
<evidence type="ECO:0000259" key="4">
    <source>
        <dbReference type="PROSITE" id="PS50893"/>
    </source>
</evidence>
<accession>A0A0U5JCE6</accession>
<keyword evidence="3" id="KW-0067">ATP-binding</keyword>
<keyword evidence="2" id="KW-0547">Nucleotide-binding</keyword>
<dbReference type="InterPro" id="IPR003439">
    <property type="entry name" value="ABC_transporter-like_ATP-bd"/>
</dbReference>
<name>A0A0U5JCE6_9BACT</name>
<dbReference type="SUPFAM" id="SSF52540">
    <property type="entry name" value="P-loop containing nucleoside triphosphate hydrolases"/>
    <property type="match status" value="1"/>
</dbReference>
<dbReference type="GO" id="GO:0016887">
    <property type="term" value="F:ATP hydrolysis activity"/>
    <property type="evidence" value="ECO:0007669"/>
    <property type="project" value="InterPro"/>
</dbReference>
<dbReference type="STRING" id="389348.PNK_0881"/>
<dbReference type="InterPro" id="IPR003593">
    <property type="entry name" value="AAA+_ATPase"/>
</dbReference>